<accession>A0A6H1NZT3</accession>
<evidence type="ECO:0000313" key="2">
    <source>
        <dbReference type="EMBL" id="QIZ06768.1"/>
    </source>
</evidence>
<gene>
    <name evidence="2" type="ORF">HFZ78_08630</name>
</gene>
<feature type="transmembrane region" description="Helical" evidence="1">
    <location>
        <begin position="6"/>
        <end position="23"/>
    </location>
</feature>
<dbReference type="Proteomes" id="UP000501868">
    <property type="component" value="Chromosome"/>
</dbReference>
<reference evidence="2 3" key="1">
    <citation type="submission" date="2020-04" db="EMBL/GenBank/DDBJ databases">
        <title>Genome-Wide Identification of 5-Methylcytosine Sites in Bacterial Genomes By High-Throughput Sequencing of MspJI Restriction Fragments.</title>
        <authorList>
            <person name="Wu V."/>
        </authorList>
    </citation>
    <scope>NUCLEOTIDE SEQUENCE [LARGE SCALE GENOMIC DNA]</scope>
    <source>
        <strain evidence="2 3">S2</strain>
    </source>
</reference>
<name>A0A6H1NZT3_PRIMG</name>
<evidence type="ECO:0000313" key="3">
    <source>
        <dbReference type="Proteomes" id="UP000501868"/>
    </source>
</evidence>
<sequence length="62" mass="6774">MLAEKLLLNVLITLVPVLLLSILNENKRKISYPIICGLLQSIAGTEVRMVLPGGQKTALVNF</sequence>
<dbReference type="AlphaFoldDB" id="A0A6H1NZT3"/>
<protein>
    <submittedName>
        <fullName evidence="2">Uncharacterized protein</fullName>
    </submittedName>
</protein>
<organism evidence="2 3">
    <name type="scientific">Priestia megaterium</name>
    <name type="common">Bacillus megaterium</name>
    <dbReference type="NCBI Taxonomy" id="1404"/>
    <lineage>
        <taxon>Bacteria</taxon>
        <taxon>Bacillati</taxon>
        <taxon>Bacillota</taxon>
        <taxon>Bacilli</taxon>
        <taxon>Bacillales</taxon>
        <taxon>Bacillaceae</taxon>
        <taxon>Priestia</taxon>
    </lineage>
</organism>
<dbReference type="EMBL" id="CP051128">
    <property type="protein sequence ID" value="QIZ06768.1"/>
    <property type="molecule type" value="Genomic_DNA"/>
</dbReference>
<keyword evidence="1" id="KW-0472">Membrane</keyword>
<keyword evidence="1" id="KW-1133">Transmembrane helix</keyword>
<keyword evidence="1" id="KW-0812">Transmembrane</keyword>
<proteinExistence type="predicted"/>
<reference evidence="2 3" key="2">
    <citation type="submission" date="2020-04" db="EMBL/GenBank/DDBJ databases">
        <authorList>
            <person name="Fomenkov A."/>
            <person name="Anton B.P."/>
            <person name="Roberts R.J."/>
        </authorList>
    </citation>
    <scope>NUCLEOTIDE SEQUENCE [LARGE SCALE GENOMIC DNA]</scope>
    <source>
        <strain evidence="2 3">S2</strain>
    </source>
</reference>
<evidence type="ECO:0000256" key="1">
    <source>
        <dbReference type="SAM" id="Phobius"/>
    </source>
</evidence>